<evidence type="ECO:0000313" key="2">
    <source>
        <dbReference type="EMBL" id="KDO38624.1"/>
    </source>
</evidence>
<sequence>MSAPSSSSRTMLTFSRSRMSLLNSSRWSFTTTPSFIENVYNLLFIYSLFYKNFFRYNSSFDHNLDADFSFATSLNTSSERCRIIMLFFLGHWIFFIIKSTIKPLLNQNCSRL</sequence>
<keyword evidence="3" id="KW-1185">Reference proteome</keyword>
<proteinExistence type="predicted"/>
<evidence type="ECO:0000313" key="3">
    <source>
        <dbReference type="Proteomes" id="UP000027120"/>
    </source>
</evidence>
<keyword evidence="1" id="KW-1133">Transmembrane helix</keyword>
<gene>
    <name evidence="2" type="ORF">CISIN_1g033721mg</name>
</gene>
<evidence type="ECO:0000256" key="1">
    <source>
        <dbReference type="SAM" id="Phobius"/>
    </source>
</evidence>
<name>A0A067D6L1_CITSI</name>
<keyword evidence="1" id="KW-0472">Membrane</keyword>
<dbReference type="Proteomes" id="UP000027120">
    <property type="component" value="Unassembled WGS sequence"/>
</dbReference>
<dbReference type="EMBL" id="KK787693">
    <property type="protein sequence ID" value="KDO38624.1"/>
    <property type="molecule type" value="Genomic_DNA"/>
</dbReference>
<protein>
    <submittedName>
        <fullName evidence="2">Uncharacterized protein</fullName>
    </submittedName>
</protein>
<dbReference type="AlphaFoldDB" id="A0A067D6L1"/>
<feature type="transmembrane region" description="Helical" evidence="1">
    <location>
        <begin position="27"/>
        <end position="49"/>
    </location>
</feature>
<accession>A0A067D6L1</accession>
<keyword evidence="1" id="KW-0812">Transmembrane</keyword>
<organism evidence="2 3">
    <name type="scientific">Citrus sinensis</name>
    <name type="common">Sweet orange</name>
    <name type="synonym">Citrus aurantium var. sinensis</name>
    <dbReference type="NCBI Taxonomy" id="2711"/>
    <lineage>
        <taxon>Eukaryota</taxon>
        <taxon>Viridiplantae</taxon>
        <taxon>Streptophyta</taxon>
        <taxon>Embryophyta</taxon>
        <taxon>Tracheophyta</taxon>
        <taxon>Spermatophyta</taxon>
        <taxon>Magnoliopsida</taxon>
        <taxon>eudicotyledons</taxon>
        <taxon>Gunneridae</taxon>
        <taxon>Pentapetalae</taxon>
        <taxon>rosids</taxon>
        <taxon>malvids</taxon>
        <taxon>Sapindales</taxon>
        <taxon>Rutaceae</taxon>
        <taxon>Aurantioideae</taxon>
        <taxon>Citrus</taxon>
    </lineage>
</organism>
<feature type="transmembrane region" description="Helical" evidence="1">
    <location>
        <begin position="83"/>
        <end position="101"/>
    </location>
</feature>
<dbReference type="SMR" id="A0A067D6L1"/>
<reference evidence="2 3" key="1">
    <citation type="submission" date="2014-04" db="EMBL/GenBank/DDBJ databases">
        <authorList>
            <consortium name="International Citrus Genome Consortium"/>
            <person name="Gmitter F."/>
            <person name="Chen C."/>
            <person name="Farmerie W."/>
            <person name="Harkins T."/>
            <person name="Desany B."/>
            <person name="Mohiuddin M."/>
            <person name="Kodira C."/>
            <person name="Borodovsky M."/>
            <person name="Lomsadze A."/>
            <person name="Burns P."/>
            <person name="Jenkins J."/>
            <person name="Prochnik S."/>
            <person name="Shu S."/>
            <person name="Chapman J."/>
            <person name="Pitluck S."/>
            <person name="Schmutz J."/>
            <person name="Rokhsar D."/>
        </authorList>
    </citation>
    <scope>NUCLEOTIDE SEQUENCE</scope>
</reference>